<dbReference type="CDD" id="cd02440">
    <property type="entry name" value="AdoMet_MTases"/>
    <property type="match status" value="1"/>
</dbReference>
<dbReference type="SUPFAM" id="SSF53335">
    <property type="entry name" value="S-adenosyl-L-methionine-dependent methyltransferases"/>
    <property type="match status" value="1"/>
</dbReference>
<dbReference type="SUPFAM" id="SSF53448">
    <property type="entry name" value="Nucleotide-diphospho-sugar transferases"/>
    <property type="match status" value="1"/>
</dbReference>
<accession>A0A3G9J0B6</accession>
<comment type="similarity">
    <text evidence="1">Belongs to the glycosyltransferase 2 family.</text>
</comment>
<feature type="domain" description="Glycosyltransferase 2-like" evidence="2">
    <location>
        <begin position="35"/>
        <end position="199"/>
    </location>
</feature>
<name>A0A3G9J0B6_9ACTN</name>
<organism evidence="3 4">
    <name type="scientific">Nocardioides baekrokdamisoli</name>
    <dbReference type="NCBI Taxonomy" id="1804624"/>
    <lineage>
        <taxon>Bacteria</taxon>
        <taxon>Bacillati</taxon>
        <taxon>Actinomycetota</taxon>
        <taxon>Actinomycetes</taxon>
        <taxon>Propionibacteriales</taxon>
        <taxon>Nocardioidaceae</taxon>
        <taxon>Nocardioides</taxon>
    </lineage>
</organism>
<dbReference type="InterPro" id="IPR029044">
    <property type="entry name" value="Nucleotide-diphossugar_trans"/>
</dbReference>
<dbReference type="Pfam" id="PF00535">
    <property type="entry name" value="Glycos_transf_2"/>
    <property type="match status" value="1"/>
</dbReference>
<dbReference type="InterPro" id="IPR050256">
    <property type="entry name" value="Glycosyltransferase_2"/>
</dbReference>
<dbReference type="Proteomes" id="UP000271573">
    <property type="component" value="Chromosome"/>
</dbReference>
<dbReference type="EMBL" id="AP019307">
    <property type="protein sequence ID" value="BBH17078.1"/>
    <property type="molecule type" value="Genomic_DNA"/>
</dbReference>
<protein>
    <recommendedName>
        <fullName evidence="2">Glycosyltransferase 2-like domain-containing protein</fullName>
    </recommendedName>
</protein>
<dbReference type="Gene3D" id="3.90.550.10">
    <property type="entry name" value="Spore Coat Polysaccharide Biosynthesis Protein SpsA, Chain A"/>
    <property type="match status" value="1"/>
</dbReference>
<reference evidence="3 4" key="1">
    <citation type="submission" date="2018-11" db="EMBL/GenBank/DDBJ databases">
        <title>Complete genome sequence of Nocardioides baekrokdamisoli strain KCTC 39748.</title>
        <authorList>
            <person name="Kang S.W."/>
            <person name="Lee K.C."/>
            <person name="Kim K.K."/>
            <person name="Kim J.S."/>
            <person name="Kim D.S."/>
            <person name="Ko S.H."/>
            <person name="Yang S.H."/>
            <person name="Shin Y.K."/>
            <person name="Lee J.S."/>
        </authorList>
    </citation>
    <scope>NUCLEOTIDE SEQUENCE [LARGE SCALE GENOMIC DNA]</scope>
    <source>
        <strain evidence="3 4">KCTC 39748</strain>
    </source>
</reference>
<dbReference type="PANTHER" id="PTHR48090:SF7">
    <property type="entry name" value="RFBJ PROTEIN"/>
    <property type="match status" value="1"/>
</dbReference>
<evidence type="ECO:0000259" key="2">
    <source>
        <dbReference type="Pfam" id="PF00535"/>
    </source>
</evidence>
<dbReference type="Gene3D" id="3.40.50.150">
    <property type="entry name" value="Vaccinia Virus protein VP39"/>
    <property type="match status" value="1"/>
</dbReference>
<dbReference type="OrthoDB" id="9810247at2"/>
<dbReference type="InterPro" id="IPR001173">
    <property type="entry name" value="Glyco_trans_2-like"/>
</dbReference>
<dbReference type="PANTHER" id="PTHR48090">
    <property type="entry name" value="UNDECAPRENYL-PHOSPHATE 4-DEOXY-4-FORMAMIDO-L-ARABINOSE TRANSFERASE-RELATED"/>
    <property type="match status" value="1"/>
</dbReference>
<evidence type="ECO:0000256" key="1">
    <source>
        <dbReference type="ARBA" id="ARBA00006739"/>
    </source>
</evidence>
<dbReference type="CDD" id="cd04179">
    <property type="entry name" value="DPM_DPG-synthase_like"/>
    <property type="match status" value="1"/>
</dbReference>
<dbReference type="Pfam" id="PF13489">
    <property type="entry name" value="Methyltransf_23"/>
    <property type="match status" value="1"/>
</dbReference>
<dbReference type="AlphaFoldDB" id="A0A3G9J0B6"/>
<evidence type="ECO:0000313" key="3">
    <source>
        <dbReference type="EMBL" id="BBH17078.1"/>
    </source>
</evidence>
<dbReference type="InterPro" id="IPR029063">
    <property type="entry name" value="SAM-dependent_MTases_sf"/>
</dbReference>
<evidence type="ECO:0000313" key="4">
    <source>
        <dbReference type="Proteomes" id="UP000271573"/>
    </source>
</evidence>
<proteinExistence type="inferred from homology"/>
<dbReference type="KEGG" id="nbe:Back2_13650"/>
<dbReference type="RefSeq" id="WP_125567953.1">
    <property type="nucleotide sequence ID" value="NZ_AP019307.1"/>
</dbReference>
<gene>
    <name evidence="3" type="ORF">Back2_13650</name>
</gene>
<keyword evidence="4" id="KW-1185">Reference proteome</keyword>
<sequence>MSTVAVSPAEWTRQWVEGRRSTAAPTSAEHARIGVLVVAYNAESTLVDTLDRLPTDFAERVSHVLVSDDASSDRTFTLAREYRERSSLPVTVRRQKVNRGYGGNQKDGYQWLADRCDIVVLLHADGQYAPEVIESLIAPIERGEADAVFGSRMLPPGAAREGGMPMYKFVGNRILTWLQNRASGVKLSEWHSGYRAYRVSTLTELGIDSYAEGFSFDTDIILGLIAAKKRISEVPIPTYYGNEICHVNGLAYARDVIKAVLSARFAPTMPSATDPYLTKVADNSSHRLLLGWLAGRAPVSVLDVGCSDGAFAGEVMSYGHEVDGTDLETHPGVERLRRFVAADLNAGLPDGLAETYDVVVAGDVAEHVLDPDALLQQIHARLADDGELLISVPNISHWYPRGRIAAGLFDYDERGPLDRGHVRFFTRRMFERTLRDAGFEIVERQYSGTPWELLPVPALVRRLVQVIDRFLVAARPTLFGYQFVYRARPRR</sequence>